<dbReference type="InterPro" id="IPR038823">
    <property type="entry name" value="MED2_plant"/>
</dbReference>
<feature type="compositionally biased region" description="Pro residues" evidence="1">
    <location>
        <begin position="19"/>
        <end position="29"/>
    </location>
</feature>
<name>A0A9D4V1V8_ADICA</name>
<comment type="caution">
    <text evidence="2">The sequence shown here is derived from an EMBL/GenBank/DDBJ whole genome shotgun (WGS) entry which is preliminary data.</text>
</comment>
<dbReference type="PANTHER" id="PTHR36407:SF1">
    <property type="entry name" value="MEDIATOR-ASSOCIATED PROTEIN 2"/>
    <property type="match status" value="1"/>
</dbReference>
<proteinExistence type="predicted"/>
<feature type="compositionally biased region" description="Basic residues" evidence="1">
    <location>
        <begin position="258"/>
        <end position="268"/>
    </location>
</feature>
<evidence type="ECO:0000313" key="2">
    <source>
        <dbReference type="EMBL" id="KAI5078226.1"/>
    </source>
</evidence>
<feature type="compositionally biased region" description="Basic and acidic residues" evidence="1">
    <location>
        <begin position="247"/>
        <end position="257"/>
    </location>
</feature>
<feature type="region of interest" description="Disordered" evidence="1">
    <location>
        <begin position="224"/>
        <end position="274"/>
    </location>
</feature>
<reference evidence="2" key="1">
    <citation type="submission" date="2021-01" db="EMBL/GenBank/DDBJ databases">
        <title>Adiantum capillus-veneris genome.</title>
        <authorList>
            <person name="Fang Y."/>
            <person name="Liao Q."/>
        </authorList>
    </citation>
    <scope>NUCLEOTIDE SEQUENCE</scope>
    <source>
        <strain evidence="2">H3</strain>
        <tissue evidence="2">Leaf</tissue>
    </source>
</reference>
<feature type="region of interest" description="Disordered" evidence="1">
    <location>
        <begin position="1"/>
        <end position="32"/>
    </location>
</feature>
<feature type="region of interest" description="Disordered" evidence="1">
    <location>
        <begin position="149"/>
        <end position="208"/>
    </location>
</feature>
<dbReference type="PANTHER" id="PTHR36407">
    <property type="entry name" value="MEDIATOR-ASSOCIATED PROTEIN 2"/>
    <property type="match status" value="1"/>
</dbReference>
<keyword evidence="3" id="KW-1185">Reference proteome</keyword>
<feature type="region of interest" description="Disordered" evidence="1">
    <location>
        <begin position="103"/>
        <end position="136"/>
    </location>
</feature>
<dbReference type="Proteomes" id="UP000886520">
    <property type="component" value="Chromosome 6"/>
</dbReference>
<protein>
    <submittedName>
        <fullName evidence="2">Uncharacterized protein</fullName>
    </submittedName>
</protein>
<accession>A0A9D4V1V8</accession>
<sequence length="274" mass="30061">MSNEDGSEEKVLHRQDGPGSPPPYKPPPQFKEIVTPPLLQESLPDTAELWLVRIQDNQLKADEFKGKHVTLALNASDGKMGCFEDSKVRRVSRQVAVVRSLNPVALSRPPPNTDRLSSGADGRSNTPSHKQKHSLSILNADVIASRGKGSEIKQENQAVSASLSMGVGGPSTVESLQEDEERITSGKLGKSSKKSKRDSFSLNSEVELSPLASPQRDLEVLEKPSKKLKRDQSNLNFEASPLASSRKYPEVHDEQASLKKKSKKHKKIKQEESG</sequence>
<gene>
    <name evidence="2" type="ORF">GOP47_0005897</name>
</gene>
<evidence type="ECO:0000313" key="3">
    <source>
        <dbReference type="Proteomes" id="UP000886520"/>
    </source>
</evidence>
<dbReference type="EMBL" id="JABFUD020000006">
    <property type="protein sequence ID" value="KAI5078226.1"/>
    <property type="molecule type" value="Genomic_DNA"/>
</dbReference>
<dbReference type="OrthoDB" id="1892825at2759"/>
<organism evidence="2 3">
    <name type="scientific">Adiantum capillus-veneris</name>
    <name type="common">Maidenhair fern</name>
    <dbReference type="NCBI Taxonomy" id="13818"/>
    <lineage>
        <taxon>Eukaryota</taxon>
        <taxon>Viridiplantae</taxon>
        <taxon>Streptophyta</taxon>
        <taxon>Embryophyta</taxon>
        <taxon>Tracheophyta</taxon>
        <taxon>Polypodiopsida</taxon>
        <taxon>Polypodiidae</taxon>
        <taxon>Polypodiales</taxon>
        <taxon>Pteridineae</taxon>
        <taxon>Pteridaceae</taxon>
        <taxon>Vittarioideae</taxon>
        <taxon>Adiantum</taxon>
    </lineage>
</organism>
<evidence type="ECO:0000256" key="1">
    <source>
        <dbReference type="SAM" id="MobiDB-lite"/>
    </source>
</evidence>
<dbReference type="AlphaFoldDB" id="A0A9D4V1V8"/>